<dbReference type="InterPro" id="IPR036291">
    <property type="entry name" value="NAD(P)-bd_dom_sf"/>
</dbReference>
<evidence type="ECO:0000256" key="3">
    <source>
        <dbReference type="RuleBase" id="RU000363"/>
    </source>
</evidence>
<dbReference type="InterPro" id="IPR020904">
    <property type="entry name" value="Sc_DH/Rdtase_CS"/>
</dbReference>
<protein>
    <submittedName>
        <fullName evidence="4">Fatty acyl-CoA reductase</fullName>
        <ecNumber evidence="4">1.2.1.-</ecNumber>
    </submittedName>
</protein>
<comment type="similarity">
    <text evidence="1 3">Belongs to the short-chain dehydrogenases/reductases (SDR) family.</text>
</comment>
<gene>
    <name evidence="4" type="primary">acr2</name>
    <name evidence="4" type="ORF">SRIMR7_08150</name>
</gene>
<reference evidence="4 5" key="1">
    <citation type="submission" date="2022-03" db="EMBL/GenBank/DDBJ databases">
        <title>Complete genome of Streptomyces rimosus ssp. rimosus R7 (=ATCC 10970).</title>
        <authorList>
            <person name="Beganovic S."/>
            <person name="Ruckert C."/>
            <person name="Busche T."/>
            <person name="Kalinowski J."/>
            <person name="Wittmann C."/>
        </authorList>
    </citation>
    <scope>NUCLEOTIDE SEQUENCE [LARGE SCALE GENOMIC DNA]</scope>
    <source>
        <strain evidence="4 5">R7</strain>
    </source>
</reference>
<dbReference type="Pfam" id="PF00106">
    <property type="entry name" value="adh_short"/>
    <property type="match status" value="1"/>
</dbReference>
<dbReference type="PRINTS" id="PR00081">
    <property type="entry name" value="GDHRDH"/>
</dbReference>
<dbReference type="CDD" id="cd05233">
    <property type="entry name" value="SDR_c"/>
    <property type="match status" value="1"/>
</dbReference>
<dbReference type="PRINTS" id="PR00080">
    <property type="entry name" value="SDRFAMILY"/>
</dbReference>
<name>A0ABY3YXS5_STRRM</name>
<dbReference type="EC" id="1.2.1.-" evidence="4"/>
<keyword evidence="2 4" id="KW-0560">Oxidoreductase</keyword>
<evidence type="ECO:0000313" key="5">
    <source>
        <dbReference type="Proteomes" id="UP000829494"/>
    </source>
</evidence>
<dbReference type="SUPFAM" id="SSF51735">
    <property type="entry name" value="NAD(P)-binding Rossmann-fold domains"/>
    <property type="match status" value="1"/>
</dbReference>
<dbReference type="GO" id="GO:0016491">
    <property type="term" value="F:oxidoreductase activity"/>
    <property type="evidence" value="ECO:0007669"/>
    <property type="project" value="UniProtKB-KW"/>
</dbReference>
<dbReference type="Proteomes" id="UP000829494">
    <property type="component" value="Chromosome"/>
</dbReference>
<dbReference type="EMBL" id="CP094298">
    <property type="protein sequence ID" value="UNZ02112.1"/>
    <property type="molecule type" value="Genomic_DNA"/>
</dbReference>
<dbReference type="Gene3D" id="3.40.50.720">
    <property type="entry name" value="NAD(P)-binding Rossmann-like Domain"/>
    <property type="match status" value="1"/>
</dbReference>
<accession>A0ABY3YXS5</accession>
<dbReference type="PROSITE" id="PS00061">
    <property type="entry name" value="ADH_SHORT"/>
    <property type="match status" value="1"/>
</dbReference>
<dbReference type="RefSeq" id="WP_003983308.1">
    <property type="nucleotide sequence ID" value="NZ_CP043497.1"/>
</dbReference>
<keyword evidence="5" id="KW-1185">Reference proteome</keyword>
<organism evidence="4 5">
    <name type="scientific">Streptomyces rimosus subsp. rimosus</name>
    <dbReference type="NCBI Taxonomy" id="132474"/>
    <lineage>
        <taxon>Bacteria</taxon>
        <taxon>Bacillati</taxon>
        <taxon>Actinomycetota</taxon>
        <taxon>Actinomycetes</taxon>
        <taxon>Kitasatosporales</taxon>
        <taxon>Streptomycetaceae</taxon>
        <taxon>Streptomyces</taxon>
    </lineage>
</organism>
<proteinExistence type="inferred from homology"/>
<evidence type="ECO:0000256" key="1">
    <source>
        <dbReference type="ARBA" id="ARBA00006484"/>
    </source>
</evidence>
<sequence length="340" mass="34592">MPYFASAPPIAGLSALVTGGSRGLGLLMARQLLARGARVTILARDGQELAEAARSLRRPGGPPVATAVCDVRDRAAVDGTVEEIAAREGGLDIVIGNAGVIQVGPAASLGHQAFHDAMASIFDGALNTSLAVLPHLRRSPAGGRLALIGSVGGLLAVPHLLPYSCAKFAVAALAEGLHAEESGYGVSVTAVHPGLMRTGSHLHAQFGGDAAREYAWFSALAGTPVLSMNAERAAGRIVSGVQRRRPRVVLTPAARLAATAHGLAPVTTTRLSSALARVLPRDAVGAPGVTEGAAVESGGRTAPAPRLRKLLGALNDRAAGRFNQCGRAAPLGPHGRRNDG</sequence>
<dbReference type="PANTHER" id="PTHR44196">
    <property type="entry name" value="DEHYDROGENASE/REDUCTASE SDR FAMILY MEMBER 7B"/>
    <property type="match status" value="1"/>
</dbReference>
<dbReference type="PANTHER" id="PTHR44196:SF1">
    <property type="entry name" value="DEHYDROGENASE_REDUCTASE SDR FAMILY MEMBER 7B"/>
    <property type="match status" value="1"/>
</dbReference>
<dbReference type="GeneID" id="66858804"/>
<dbReference type="InterPro" id="IPR002347">
    <property type="entry name" value="SDR_fam"/>
</dbReference>
<evidence type="ECO:0000256" key="2">
    <source>
        <dbReference type="ARBA" id="ARBA00023002"/>
    </source>
</evidence>
<evidence type="ECO:0000313" key="4">
    <source>
        <dbReference type="EMBL" id="UNZ02112.1"/>
    </source>
</evidence>